<sequence length="1771" mass="184698">MPFMPRTKGRGESRRASRAAAATKGTVRAVCRASEPSSWKSALPPTEAVSHLHRVEHTPSLSSPTPQQPASAASPAAPCTKKKARPPASPSHPRQDRIASPSELRSAPPSSPPVDSTSSPSTELSRAAYSATGSQQQVQLSSSDSSFAARFPRVLSSATASSPYSLARTAAAPSDTFPHLMSNPSSTAQKASASPASAAAQAGSSAPAPFNYAAAAKKSKPSPAAVSGQDATGYVNGSNATSSPTVPAATAIAAVAGSQPSSPTQAKKSSVQVDGVRVPPSRVDEIRGAAASDVAFGTANDKNATLSSSPAAPPAFSNGAPKAFGSLPAEATKPPLNLHALFQQGGSSTPTPPSTSPAPGASSSASPVPIERRSVATFDPSSSRSPPPSTSPLPHVGAHLGNPGTASSFVPRHVPPPFVPNQQAAQAFSPPPAGFHMPPQGGPYSQAPPFISKGPSPQNIPNGGGAPPSNYGPSSIGSRTGSFVGSPVLGHGMPARPPPQQGGPRQSFGGPTSPRMQNVQLPPNQPMMYPGYMPQPAYGTYYPGYGPYPPYMSQGGPAAMNASGNSTPSPGMHTPKPAPPTMPTSPVHSLAPNTPATPSFASFSPQPQSATLPGSAPRMPNPAASSFTPGGSSAASPSPNTPSTPLRALNPALAGVAEFKPSFDAAAFSPTPRKSAAIKIVNPKEKAEREAKEKAEREAKEKAEREAKGETVAEAEKAAPAPASAPAEPTKPAEDAEAEAKAKAEKAKEEEEAERKQKEEQARLDAEAAEAKRKADAEEREKREKEAAEAKAKTEAEAAAAKPAAVDELKREETATPDTSAPSTPREEVEGLVVKKSQADAVRAEEAALLADEKVATEQKDPAQALAEARESLHATAPIPTASTPTTPSTPSANLPSFLPAKPVAEAPSPAADATSSKAPIASTSTAPAPPSDAQLRAARPISDLSNVSYPDNAKAPHADLNLNAEPGKYRYDRDFLLQFMQVCTARPDDLPNLAEIGMVDDGVAPRGGAFGGSRRGAMGPPGVPSRSNSAVGSFGRSASVGGVGGGFGGMGNFGQGGMGGGSTSEQRFAASLARSTSGAFGGARGSMSRTTSQTGIGGAFNTGGRIRSEGGRKRKEKGPPGERDESRKPGQHVAGEGFEGATLGPRSETGWVPSVIGGGIQADANSPEMVQRKVKALLNKLTLERFDSISNQILEWANKSVDETDGRILRQVIALIFEKATDEATWSEMYARLCRKLMEQVSNEIRDETVKTADGTPVAGGALFRKYLLNRCQEDYEQGWKNKEAAAAAAKSKEADDKAKQEANDAAKKEAEASGKEPAKEAELLSDEYYAAQKAKRRGLGLVRFIGELYRLQMLTERIMHECIKKLLANTENPEEEDIESLCRLLTTVGKGLDNPKAKQHMDVYFSRMNTIANNPKVSSRMRFMILDVVDLRSAKWASKQAAQGPKTISEIHADAQKAAEESARRVASSGGKLPRLGDQLSRPNSRRGQARDFGVAQPGADGWTTQPQRPAKAGDLSAFGRIRETGPASVGFGPTGAFANKGKKKQEESRPSTPSNPFALLSGGGDMAEEPAPASQRPKLNLQPRTKPLEGDGEGEGEDEKKEDEEEDDGAIDPNASSMSRAEAERRAKNSVDEFFAVKNLSEGVASVEALPKEYRPLVITAISEAALTKKADAVNLTKDLLTQVASKDILSHDALIGAFESVFKTLADVAIDAPGAWGFAATLLLGLEATEEDLERLKGKMESDEGEEEVEFAKESFDRAWQKATTAA</sequence>
<feature type="domain" description="MI" evidence="9">
    <location>
        <begin position="1625"/>
        <end position="1746"/>
    </location>
</feature>
<dbReference type="InterPro" id="IPR036211">
    <property type="entry name" value="eIF4G_eIF4E-bd_sf"/>
</dbReference>
<feature type="compositionally biased region" description="Low complexity" evidence="8">
    <location>
        <begin position="307"/>
        <end position="321"/>
    </location>
</feature>
<feature type="compositionally biased region" description="Basic and acidic residues" evidence="8">
    <location>
        <begin position="1107"/>
        <end position="1129"/>
    </location>
</feature>
<feature type="region of interest" description="Disordered" evidence="8">
    <location>
        <begin position="300"/>
        <end position="528"/>
    </location>
</feature>
<feature type="compositionally biased region" description="Basic and acidic residues" evidence="8">
    <location>
        <begin position="731"/>
        <end position="796"/>
    </location>
</feature>
<feature type="compositionally biased region" description="Polar residues" evidence="8">
    <location>
        <begin position="471"/>
        <end position="483"/>
    </location>
</feature>
<feature type="compositionally biased region" description="Low complexity" evidence="8">
    <location>
        <begin position="184"/>
        <end position="225"/>
    </location>
</feature>
<dbReference type="PROSITE" id="PS51366">
    <property type="entry name" value="MI"/>
    <property type="match status" value="1"/>
</dbReference>
<feature type="region of interest" description="Disordered" evidence="8">
    <location>
        <begin position="1455"/>
        <end position="1627"/>
    </location>
</feature>
<evidence type="ECO:0000256" key="5">
    <source>
        <dbReference type="ARBA" id="ARBA00022553"/>
    </source>
</evidence>
<evidence type="ECO:0000259" key="9">
    <source>
        <dbReference type="PROSITE" id="PS51366"/>
    </source>
</evidence>
<dbReference type="Pfam" id="PF12152">
    <property type="entry name" value="eIF_4G1"/>
    <property type="match status" value="1"/>
</dbReference>
<feature type="compositionally biased region" description="Polar residues" evidence="8">
    <location>
        <begin position="258"/>
        <end position="272"/>
    </location>
</feature>
<evidence type="ECO:0000256" key="7">
    <source>
        <dbReference type="ARBA" id="ARBA00022917"/>
    </source>
</evidence>
<dbReference type="GO" id="GO:0003743">
    <property type="term" value="F:translation initiation factor activity"/>
    <property type="evidence" value="ECO:0007669"/>
    <property type="project" value="UniProtKB-KW"/>
</dbReference>
<dbReference type="FunFam" id="1.25.40.180:FF:000020">
    <property type="entry name" value="Eukaryotic translation initiation factor subunit"/>
    <property type="match status" value="1"/>
</dbReference>
<feature type="region of interest" description="Disordered" evidence="8">
    <location>
        <begin position="174"/>
        <end position="282"/>
    </location>
</feature>
<dbReference type="InterPro" id="IPR003891">
    <property type="entry name" value="Initiation_fac_eIF4g_MI"/>
</dbReference>
<dbReference type="PANTHER" id="PTHR23253">
    <property type="entry name" value="EUKARYOTIC TRANSLATION INITIATION FACTOR 4 GAMMA"/>
    <property type="match status" value="1"/>
</dbReference>
<feature type="compositionally biased region" description="Basic and acidic residues" evidence="8">
    <location>
        <begin position="1292"/>
        <end position="1320"/>
    </location>
</feature>
<evidence type="ECO:0000256" key="2">
    <source>
        <dbReference type="ARBA" id="ARBA00005775"/>
    </source>
</evidence>
<evidence type="ECO:0000256" key="3">
    <source>
        <dbReference type="ARBA" id="ARBA00022490"/>
    </source>
</evidence>
<dbReference type="SUPFAM" id="SSF101489">
    <property type="entry name" value="Eukaryotic initiation factor 4f subunit eIF4g, eIF4e-binding domain"/>
    <property type="match status" value="1"/>
</dbReference>
<feature type="compositionally biased region" description="Low complexity" evidence="8">
    <location>
        <begin position="134"/>
        <end position="146"/>
    </location>
</feature>
<gene>
    <name evidence="10" type="ORF">RHTO0S_14e01486g</name>
</gene>
<dbReference type="OrthoDB" id="514777at2759"/>
<dbReference type="Gene3D" id="1.25.40.180">
    <property type="match status" value="2"/>
</dbReference>
<feature type="region of interest" description="Disordered" evidence="8">
    <location>
        <begin position="665"/>
        <end position="966"/>
    </location>
</feature>
<feature type="compositionally biased region" description="Low complexity" evidence="8">
    <location>
        <begin position="875"/>
        <end position="897"/>
    </location>
</feature>
<protein>
    <submittedName>
        <fullName evidence="10">RHTO0S14e01486g1_1</fullName>
    </submittedName>
</protein>
<feature type="compositionally biased region" description="Basic and acidic residues" evidence="8">
    <location>
        <begin position="682"/>
        <end position="717"/>
    </location>
</feature>
<evidence type="ECO:0000256" key="8">
    <source>
        <dbReference type="SAM" id="MobiDB-lite"/>
    </source>
</evidence>
<keyword evidence="7" id="KW-0648">Protein biosynthesis</keyword>
<feature type="compositionally biased region" description="Low complexity" evidence="8">
    <location>
        <begin position="357"/>
        <end position="367"/>
    </location>
</feature>
<evidence type="ECO:0000256" key="4">
    <source>
        <dbReference type="ARBA" id="ARBA00022540"/>
    </source>
</evidence>
<dbReference type="PANTHER" id="PTHR23253:SF9">
    <property type="entry name" value="EUKARYOTIC TRANSLATION INITIATION FACTOR 4 GAMMA 2"/>
    <property type="match status" value="1"/>
</dbReference>
<keyword evidence="5" id="KW-0597">Phosphoprotein</keyword>
<reference evidence="10" key="1">
    <citation type="journal article" date="2014" name="Genome Announc.">
        <title>Draft genome sequence of Rhodosporidium toruloides CECT1137, an oleaginous yeast of biotechnological interest.</title>
        <authorList>
            <person name="Morin N."/>
            <person name="Calcas X."/>
            <person name="Devillers H."/>
            <person name="Durrens P."/>
            <person name="Sherman D.J."/>
            <person name="Nicaud J.-M."/>
            <person name="Neuveglise C."/>
        </authorList>
    </citation>
    <scope>NUCLEOTIDE SEQUENCE</scope>
    <source>
        <strain evidence="10">CECT1137</strain>
    </source>
</reference>
<feature type="compositionally biased region" description="Low complexity" evidence="8">
    <location>
        <begin position="718"/>
        <end position="730"/>
    </location>
</feature>
<dbReference type="EMBL" id="LK052949">
    <property type="protein sequence ID" value="CDR47281.1"/>
    <property type="molecule type" value="Genomic_DNA"/>
</dbReference>
<dbReference type="GO" id="GO:0010494">
    <property type="term" value="C:cytoplasmic stress granule"/>
    <property type="evidence" value="ECO:0007669"/>
    <property type="project" value="UniProtKB-ARBA"/>
</dbReference>
<evidence type="ECO:0000313" key="10">
    <source>
        <dbReference type="EMBL" id="CDR47281.1"/>
    </source>
</evidence>
<feature type="compositionally biased region" description="Basic and acidic residues" evidence="8">
    <location>
        <begin position="1455"/>
        <end position="1466"/>
    </location>
</feature>
<organism evidence="10">
    <name type="scientific">Rhodotorula toruloides</name>
    <name type="common">Yeast</name>
    <name type="synonym">Rhodosporidium toruloides</name>
    <dbReference type="NCBI Taxonomy" id="5286"/>
    <lineage>
        <taxon>Eukaryota</taxon>
        <taxon>Fungi</taxon>
        <taxon>Dikarya</taxon>
        <taxon>Basidiomycota</taxon>
        <taxon>Pucciniomycotina</taxon>
        <taxon>Microbotryomycetes</taxon>
        <taxon>Sporidiobolales</taxon>
        <taxon>Sporidiobolaceae</taxon>
        <taxon>Rhodotorula</taxon>
    </lineage>
</organism>
<dbReference type="SMART" id="SM00543">
    <property type="entry name" value="MIF4G"/>
    <property type="match status" value="1"/>
</dbReference>
<dbReference type="SUPFAM" id="SSF48371">
    <property type="entry name" value="ARM repeat"/>
    <property type="match status" value="2"/>
</dbReference>
<comment type="similarity">
    <text evidence="2">Belongs to the eukaryotic initiation factor 4G family.</text>
</comment>
<feature type="compositionally biased region" description="Acidic residues" evidence="8">
    <location>
        <begin position="1593"/>
        <end position="1613"/>
    </location>
</feature>
<feature type="compositionally biased region" description="Basic and acidic residues" evidence="8">
    <location>
        <begin position="842"/>
        <end position="861"/>
    </location>
</feature>
<keyword evidence="6" id="KW-0694">RNA-binding</keyword>
<feature type="compositionally biased region" description="Low complexity" evidence="8">
    <location>
        <begin position="914"/>
        <end position="927"/>
    </location>
</feature>
<keyword evidence="4" id="KW-0396">Initiation factor</keyword>
<feature type="region of interest" description="Disordered" evidence="8">
    <location>
        <begin position="1288"/>
        <end position="1320"/>
    </location>
</feature>
<comment type="subcellular location">
    <subcellularLocation>
        <location evidence="1">Cytoplasm</location>
    </subcellularLocation>
</comment>
<feature type="compositionally biased region" description="Basic and acidic residues" evidence="8">
    <location>
        <begin position="805"/>
        <end position="814"/>
    </location>
</feature>
<dbReference type="GO" id="GO:0016281">
    <property type="term" value="C:eukaryotic translation initiation factor 4F complex"/>
    <property type="evidence" value="ECO:0007669"/>
    <property type="project" value="TreeGrafter"/>
</dbReference>
<dbReference type="Gene3D" id="1.20.970.30">
    <property type="entry name" value="eIF4G, eIF4E-binding domain"/>
    <property type="match status" value="1"/>
</dbReference>
<dbReference type="InterPro" id="IPR003890">
    <property type="entry name" value="MIF4G-like_typ-3"/>
</dbReference>
<name>A0A061BBG3_RHOTO</name>
<feature type="compositionally biased region" description="Low complexity" evidence="8">
    <location>
        <begin position="594"/>
        <end position="609"/>
    </location>
</feature>
<dbReference type="Pfam" id="PF02854">
    <property type="entry name" value="MIF4G"/>
    <property type="match status" value="1"/>
</dbReference>
<feature type="compositionally biased region" description="Low complexity" evidence="8">
    <location>
        <begin position="622"/>
        <end position="645"/>
    </location>
</feature>
<evidence type="ECO:0000256" key="1">
    <source>
        <dbReference type="ARBA" id="ARBA00004496"/>
    </source>
</evidence>
<feature type="region of interest" description="Disordered" evidence="8">
    <location>
        <begin position="1059"/>
        <end position="1150"/>
    </location>
</feature>
<accession>A0A061BBG3</accession>
<feature type="compositionally biased region" description="Low complexity" evidence="8">
    <location>
        <begin position="58"/>
        <end position="78"/>
    </location>
</feature>
<keyword evidence="3" id="KW-0963">Cytoplasm</keyword>
<feature type="compositionally biased region" description="Low complexity" evidence="8">
    <location>
        <begin position="240"/>
        <end position="256"/>
    </location>
</feature>
<feature type="compositionally biased region" description="Low complexity" evidence="8">
    <location>
        <begin position="502"/>
        <end position="511"/>
    </location>
</feature>
<feature type="region of interest" description="Disordered" evidence="8">
    <location>
        <begin position="1"/>
        <end position="146"/>
    </location>
</feature>
<proteinExistence type="inferred from homology"/>
<dbReference type="InterPro" id="IPR022745">
    <property type="entry name" value="eIF4G1_eIF4E-bd"/>
</dbReference>
<feature type="region of interest" description="Disordered" evidence="8">
    <location>
        <begin position="559"/>
        <end position="649"/>
    </location>
</feature>
<dbReference type="GO" id="GO:0003729">
    <property type="term" value="F:mRNA binding"/>
    <property type="evidence" value="ECO:0007669"/>
    <property type="project" value="TreeGrafter"/>
</dbReference>
<dbReference type="InterPro" id="IPR016024">
    <property type="entry name" value="ARM-type_fold"/>
</dbReference>
<evidence type="ECO:0000256" key="6">
    <source>
        <dbReference type="ARBA" id="ARBA00022884"/>
    </source>
</evidence>